<gene>
    <name evidence="5" type="ORF">DT376_23680</name>
</gene>
<evidence type="ECO:0000259" key="4">
    <source>
        <dbReference type="Pfam" id="PF00108"/>
    </source>
</evidence>
<evidence type="ECO:0000256" key="1">
    <source>
        <dbReference type="ARBA" id="ARBA00022679"/>
    </source>
</evidence>
<reference evidence="5 6" key="1">
    <citation type="submission" date="2018-07" db="EMBL/GenBank/DDBJ databases">
        <title>Mechanisms of high-level aminoglycoside resistance among Gram-negative pathogens in Brazil.</title>
        <authorList>
            <person name="Ballaben A.S."/>
            <person name="Darini A.L.C."/>
            <person name="Doi Y."/>
        </authorList>
    </citation>
    <scope>NUCLEOTIDE SEQUENCE [LARGE SCALE GENOMIC DNA]</scope>
    <source>
        <strain evidence="5 6">B2-305</strain>
    </source>
</reference>
<dbReference type="InterPro" id="IPR016039">
    <property type="entry name" value="Thiolase-like"/>
</dbReference>
<feature type="non-terminal residue" evidence="5">
    <location>
        <position position="119"/>
    </location>
</feature>
<dbReference type="GO" id="GO:0003988">
    <property type="term" value="F:acetyl-CoA C-acyltransferase activity"/>
    <property type="evidence" value="ECO:0007669"/>
    <property type="project" value="TreeGrafter"/>
</dbReference>
<sequence length="119" mass="12265">MREVVIVDSVRTGLAKSFRGKFNLTRPDDMAAHCVDALLARNDLDPLLVDDCIVGAGSNEGAQGHNIGRNVAVLSGLGIQVPGMTLNRYCSSGLQAIAIAANQIASGCSEVIVAGGVES</sequence>
<protein>
    <submittedName>
        <fullName evidence="5">Acetyl-CoA C-acyltransferase</fullName>
    </submittedName>
</protein>
<dbReference type="PANTHER" id="PTHR43853">
    <property type="entry name" value="3-KETOACYL-COA THIOLASE, PEROXISOMAL"/>
    <property type="match status" value="1"/>
</dbReference>
<keyword evidence="5" id="KW-0012">Acyltransferase</keyword>
<dbReference type="InterPro" id="IPR020615">
    <property type="entry name" value="Thiolase_acyl_enz_int_AS"/>
</dbReference>
<evidence type="ECO:0000256" key="3">
    <source>
        <dbReference type="ARBA" id="ARBA00023098"/>
    </source>
</evidence>
<evidence type="ECO:0000256" key="2">
    <source>
        <dbReference type="ARBA" id="ARBA00022832"/>
    </source>
</evidence>
<keyword evidence="2" id="KW-0276">Fatty acid metabolism</keyword>
<dbReference type="SUPFAM" id="SSF53901">
    <property type="entry name" value="Thiolase-like"/>
    <property type="match status" value="1"/>
</dbReference>
<dbReference type="Proteomes" id="UP000253594">
    <property type="component" value="Unassembled WGS sequence"/>
</dbReference>
<keyword evidence="1 5" id="KW-0808">Transferase</keyword>
<accession>A0A367M4Y1</accession>
<dbReference type="InterPro" id="IPR050215">
    <property type="entry name" value="Thiolase-like_sf_Thiolase"/>
</dbReference>
<dbReference type="AlphaFoldDB" id="A0A367M4Y1"/>
<dbReference type="InterPro" id="IPR020616">
    <property type="entry name" value="Thiolase_N"/>
</dbReference>
<dbReference type="GO" id="GO:0006635">
    <property type="term" value="P:fatty acid beta-oxidation"/>
    <property type="evidence" value="ECO:0007669"/>
    <property type="project" value="TreeGrafter"/>
</dbReference>
<dbReference type="PANTHER" id="PTHR43853:SF8">
    <property type="entry name" value="3-KETOACYL-COA THIOLASE, PEROXISOMAL"/>
    <property type="match status" value="1"/>
</dbReference>
<organism evidence="5 6">
    <name type="scientific">Pseudomonas aeruginosa</name>
    <dbReference type="NCBI Taxonomy" id="287"/>
    <lineage>
        <taxon>Bacteria</taxon>
        <taxon>Pseudomonadati</taxon>
        <taxon>Pseudomonadota</taxon>
        <taxon>Gammaproteobacteria</taxon>
        <taxon>Pseudomonadales</taxon>
        <taxon>Pseudomonadaceae</taxon>
        <taxon>Pseudomonas</taxon>
    </lineage>
</organism>
<name>A0A367M4Y1_PSEAI</name>
<evidence type="ECO:0000313" key="5">
    <source>
        <dbReference type="EMBL" id="RCI72450.1"/>
    </source>
</evidence>
<dbReference type="Gene3D" id="3.40.47.10">
    <property type="match status" value="1"/>
</dbReference>
<evidence type="ECO:0000313" key="6">
    <source>
        <dbReference type="Proteomes" id="UP000253594"/>
    </source>
</evidence>
<proteinExistence type="predicted"/>
<dbReference type="GO" id="GO:0010124">
    <property type="term" value="P:phenylacetate catabolic process"/>
    <property type="evidence" value="ECO:0007669"/>
    <property type="project" value="TreeGrafter"/>
</dbReference>
<comment type="caution">
    <text evidence="5">The sequence shown here is derived from an EMBL/GenBank/DDBJ whole genome shotgun (WGS) entry which is preliminary data.</text>
</comment>
<feature type="domain" description="Thiolase N-terminal" evidence="4">
    <location>
        <begin position="4"/>
        <end position="119"/>
    </location>
</feature>
<dbReference type="Pfam" id="PF00108">
    <property type="entry name" value="Thiolase_N"/>
    <property type="match status" value="1"/>
</dbReference>
<keyword evidence="3" id="KW-0443">Lipid metabolism</keyword>
<dbReference type="EMBL" id="QORE01000948">
    <property type="protein sequence ID" value="RCI72450.1"/>
    <property type="molecule type" value="Genomic_DNA"/>
</dbReference>
<dbReference type="PROSITE" id="PS00098">
    <property type="entry name" value="THIOLASE_1"/>
    <property type="match status" value="1"/>
</dbReference>